<dbReference type="InterPro" id="IPR043129">
    <property type="entry name" value="ATPase_NBD"/>
</dbReference>
<evidence type="ECO:0000259" key="2">
    <source>
        <dbReference type="Pfam" id="PF01047"/>
    </source>
</evidence>
<dbReference type="InterPro" id="IPR036388">
    <property type="entry name" value="WH-like_DNA-bd_sf"/>
</dbReference>
<dbReference type="EMBL" id="JAQQAL010000034">
    <property type="protein sequence ID" value="MDC7227794.1"/>
    <property type="molecule type" value="Genomic_DNA"/>
</dbReference>
<dbReference type="Gene3D" id="3.30.420.40">
    <property type="match status" value="3"/>
</dbReference>
<dbReference type="PANTHER" id="PTHR18964:SF149">
    <property type="entry name" value="BIFUNCTIONAL UDP-N-ACETYLGLUCOSAMINE 2-EPIMERASE_N-ACETYLMANNOSAMINE KINASE"/>
    <property type="match status" value="1"/>
</dbReference>
<feature type="domain" description="HTH marR-type" evidence="2">
    <location>
        <begin position="13"/>
        <end position="54"/>
    </location>
</feature>
<dbReference type="InterPro" id="IPR036390">
    <property type="entry name" value="WH_DNA-bd_sf"/>
</dbReference>
<reference evidence="3 4" key="1">
    <citation type="submission" date="2022-12" db="EMBL/GenBank/DDBJ databases">
        <title>Metagenome assembled genome from gulf of manar.</title>
        <authorList>
            <person name="Kohli P."/>
            <person name="Pk S."/>
            <person name="Venkata Ramana C."/>
            <person name="Sasikala C."/>
        </authorList>
    </citation>
    <scope>NUCLEOTIDE SEQUENCE [LARGE SCALE GENOMIC DNA]</scope>
    <source>
        <strain evidence="3">JB008</strain>
    </source>
</reference>
<dbReference type="SUPFAM" id="SSF46785">
    <property type="entry name" value="Winged helix' DNA-binding domain"/>
    <property type="match status" value="1"/>
</dbReference>
<evidence type="ECO:0000313" key="3">
    <source>
        <dbReference type="EMBL" id="MDC7227794.1"/>
    </source>
</evidence>
<dbReference type="AlphaFoldDB" id="A0AAJ1MPG8"/>
<dbReference type="CDD" id="cd23763">
    <property type="entry name" value="ASKHA_ATPase_ROK"/>
    <property type="match status" value="1"/>
</dbReference>
<evidence type="ECO:0000313" key="4">
    <source>
        <dbReference type="Proteomes" id="UP001221217"/>
    </source>
</evidence>
<dbReference type="Proteomes" id="UP001221217">
    <property type="component" value="Unassembled WGS sequence"/>
</dbReference>
<proteinExistence type="inferred from homology"/>
<dbReference type="GO" id="GO:0003700">
    <property type="term" value="F:DNA-binding transcription factor activity"/>
    <property type="evidence" value="ECO:0007669"/>
    <property type="project" value="InterPro"/>
</dbReference>
<dbReference type="PANTHER" id="PTHR18964">
    <property type="entry name" value="ROK (REPRESSOR, ORF, KINASE) FAMILY"/>
    <property type="match status" value="1"/>
</dbReference>
<accession>A0AAJ1MPG8</accession>
<comment type="similarity">
    <text evidence="1">Belongs to the ROK (NagC/XylR) family.</text>
</comment>
<dbReference type="SUPFAM" id="SSF53067">
    <property type="entry name" value="Actin-like ATPase domain"/>
    <property type="match status" value="1"/>
</dbReference>
<gene>
    <name evidence="3" type="ORF">PQJ61_13600</name>
</gene>
<dbReference type="InterPro" id="IPR000835">
    <property type="entry name" value="HTH_MarR-typ"/>
</dbReference>
<comment type="caution">
    <text evidence="3">The sequence shown here is derived from an EMBL/GenBank/DDBJ whole genome shotgun (WGS) entry which is preliminary data.</text>
</comment>
<organism evidence="3 4">
    <name type="scientific">Candidatus Thalassospirochaeta sargassi</name>
    <dbReference type="NCBI Taxonomy" id="3119039"/>
    <lineage>
        <taxon>Bacteria</taxon>
        <taxon>Pseudomonadati</taxon>
        <taxon>Spirochaetota</taxon>
        <taxon>Spirochaetia</taxon>
        <taxon>Spirochaetales</taxon>
        <taxon>Spirochaetaceae</taxon>
        <taxon>Candidatus Thalassospirochaeta</taxon>
    </lineage>
</organism>
<dbReference type="InterPro" id="IPR000600">
    <property type="entry name" value="ROK"/>
</dbReference>
<sequence length="377" mass="41637">MRNRSASMSNTSRVLRTIWLNDGISRIEIAEKLMLDKSTITNITASLQEKNIVTETETGEAGPHGGRKPIKLKILENYSAVMGIEVQPECCNVVCVNLAGEILLSKQFHADITAYSFPDVFSEILSDMESQLSILNIPLAGIGLGMSGIINPDKGIIYKSIPLGVTEEYAVLDDLEKRTNIPIFIDNDGNCCCWGEILFNKSQDLRDFLFTMVEFREHNSAKAAYGGLAVGMGIVIDGKVHHGKTFTAGEFRSVFAGVESCGQFSFGKENEFRVKKDPELFNRFSIELSRNIALIANTFALSECFLGGDLHGYEDVFTEVLKTELDKNWAYPGDSVCEIRFSSLEEKAVAYGAASMIIDRLFKVPGPEVKDPELSII</sequence>
<dbReference type="Pfam" id="PF01047">
    <property type="entry name" value="MarR"/>
    <property type="match status" value="1"/>
</dbReference>
<dbReference type="Pfam" id="PF00480">
    <property type="entry name" value="ROK"/>
    <property type="match status" value="1"/>
</dbReference>
<dbReference type="Gene3D" id="1.10.10.10">
    <property type="entry name" value="Winged helix-like DNA-binding domain superfamily/Winged helix DNA-binding domain"/>
    <property type="match status" value="1"/>
</dbReference>
<evidence type="ECO:0000256" key="1">
    <source>
        <dbReference type="ARBA" id="ARBA00006479"/>
    </source>
</evidence>
<name>A0AAJ1MPG8_9SPIO</name>
<protein>
    <submittedName>
        <fullName evidence="3">ROK family transcriptional regulator</fullName>
    </submittedName>
</protein>